<sequence>MSTRARAEKGRFIAGSTEFDIVPQKWRQEWVTRQISTKDGKTDSNISFKTFCWVPVKEPETPEKPLESTLENGSTSSTIAAGLTESAVLEN</sequence>
<dbReference type="EMBL" id="JABTEG010000002">
    <property type="protein sequence ID" value="KAG4305766.1"/>
    <property type="molecule type" value="Genomic_DNA"/>
</dbReference>
<keyword evidence="2" id="KW-1185">Reference proteome</keyword>
<organism evidence="1 2">
    <name type="scientific">Pneumocystis oryctolagi</name>
    <dbReference type="NCBI Taxonomy" id="42067"/>
    <lineage>
        <taxon>Eukaryota</taxon>
        <taxon>Fungi</taxon>
        <taxon>Dikarya</taxon>
        <taxon>Ascomycota</taxon>
        <taxon>Taphrinomycotina</taxon>
        <taxon>Pneumocystomycetes</taxon>
        <taxon>Pneumocystaceae</taxon>
        <taxon>Pneumocystis</taxon>
    </lineage>
</organism>
<evidence type="ECO:0000313" key="2">
    <source>
        <dbReference type="Proteomes" id="UP000768646"/>
    </source>
</evidence>
<protein>
    <submittedName>
        <fullName evidence="1">Uncharacterized protein</fullName>
    </submittedName>
</protein>
<name>A0ACB7CDN8_9ASCO</name>
<evidence type="ECO:0000313" key="1">
    <source>
        <dbReference type="EMBL" id="KAG4305766.1"/>
    </source>
</evidence>
<accession>A0ACB7CDN8</accession>
<reference evidence="1 2" key="1">
    <citation type="journal article" date="2021" name="Commun. Biol.">
        <title>Genomic insights into the host specific adaptation of the Pneumocystis genus.</title>
        <authorList>
            <person name="Cisse O.H."/>
            <person name="Ma L."/>
            <person name="Dekker J.P."/>
            <person name="Khil P.P."/>
            <person name="Youn J.-H."/>
            <person name="Brenchley J.M."/>
            <person name="Blair R."/>
            <person name="Pahar B."/>
            <person name="Chabe M."/>
            <person name="Van Rompay K.K.A."/>
            <person name="Keesler R."/>
            <person name="Sukura A."/>
            <person name="Hirsch V."/>
            <person name="Kutty G."/>
            <person name="Liu Y."/>
            <person name="Peng L."/>
            <person name="Chen J."/>
            <person name="Song J."/>
            <person name="Weissenbacher-Lang C."/>
            <person name="Xu J."/>
            <person name="Upham N.S."/>
            <person name="Stajich J.E."/>
            <person name="Cuomo C.A."/>
            <person name="Cushion M.T."/>
            <person name="Kovacs J.A."/>
        </authorList>
    </citation>
    <scope>NUCLEOTIDE SEQUENCE [LARGE SCALE GENOMIC DNA]</scope>
    <source>
        <strain evidence="1 2">RABM</strain>
    </source>
</reference>
<dbReference type="Proteomes" id="UP000768646">
    <property type="component" value="Unassembled WGS sequence"/>
</dbReference>
<gene>
    <name evidence="1" type="ORF">PORY_000676</name>
</gene>
<comment type="caution">
    <text evidence="1">The sequence shown here is derived from an EMBL/GenBank/DDBJ whole genome shotgun (WGS) entry which is preliminary data.</text>
</comment>
<proteinExistence type="predicted"/>